<proteinExistence type="predicted"/>
<organism evidence="2 3">
    <name type="scientific">Canna indica</name>
    <name type="common">Indian-shot</name>
    <dbReference type="NCBI Taxonomy" id="4628"/>
    <lineage>
        <taxon>Eukaryota</taxon>
        <taxon>Viridiplantae</taxon>
        <taxon>Streptophyta</taxon>
        <taxon>Embryophyta</taxon>
        <taxon>Tracheophyta</taxon>
        <taxon>Spermatophyta</taxon>
        <taxon>Magnoliopsida</taxon>
        <taxon>Liliopsida</taxon>
        <taxon>Zingiberales</taxon>
        <taxon>Cannaceae</taxon>
        <taxon>Canna</taxon>
    </lineage>
</organism>
<reference evidence="2 3" key="1">
    <citation type="submission" date="2023-10" db="EMBL/GenBank/DDBJ databases">
        <title>Chromosome-scale genome assembly provides insights into flower coloration mechanisms of Canna indica.</title>
        <authorList>
            <person name="Li C."/>
        </authorList>
    </citation>
    <scope>NUCLEOTIDE SEQUENCE [LARGE SCALE GENOMIC DNA]</scope>
    <source>
        <tissue evidence="2">Flower</tissue>
    </source>
</reference>
<sequence length="173" mass="18308">MKRTRAEGALPPPKAAADEAAAPAKTQRRHKATSTPRSTAAAGRTKPAENAARKGRGDDKISPSAAAAAAANPADSLHSPLASLPCATSDQAEVGLGWGADVAAELGEWWWWCPSGVEEEKLSGWFPFVDEDFLCSDTRAGEASSGGLLWEEADHDIWQLQHIHEIPQTASSK</sequence>
<protein>
    <submittedName>
        <fullName evidence="2">Uncharacterized protein</fullName>
    </submittedName>
</protein>
<evidence type="ECO:0000256" key="1">
    <source>
        <dbReference type="SAM" id="MobiDB-lite"/>
    </source>
</evidence>
<dbReference type="EMBL" id="CP136892">
    <property type="protein sequence ID" value="WOL02850.1"/>
    <property type="molecule type" value="Genomic_DNA"/>
</dbReference>
<evidence type="ECO:0000313" key="2">
    <source>
        <dbReference type="EMBL" id="WOL02850.1"/>
    </source>
</evidence>
<name>A0AAQ3QBV5_9LILI</name>
<keyword evidence="3" id="KW-1185">Reference proteome</keyword>
<feature type="compositionally biased region" description="Basic and acidic residues" evidence="1">
    <location>
        <begin position="51"/>
        <end position="61"/>
    </location>
</feature>
<evidence type="ECO:0000313" key="3">
    <source>
        <dbReference type="Proteomes" id="UP001327560"/>
    </source>
</evidence>
<accession>A0AAQ3QBV5</accession>
<dbReference type="Proteomes" id="UP001327560">
    <property type="component" value="Chromosome 3"/>
</dbReference>
<gene>
    <name evidence="2" type="ORF">Cni_G11569</name>
</gene>
<dbReference type="AlphaFoldDB" id="A0AAQ3QBV5"/>
<feature type="region of interest" description="Disordered" evidence="1">
    <location>
        <begin position="1"/>
        <end position="83"/>
    </location>
</feature>